<accession>A0ABS1TG04</accession>
<dbReference type="EMBL" id="JAESWC010000018">
    <property type="protein sequence ID" value="MBL4938304.1"/>
    <property type="molecule type" value="Genomic_DNA"/>
</dbReference>
<keyword evidence="1" id="KW-0285">Flavoprotein</keyword>
<reference evidence="4 5" key="1">
    <citation type="submission" date="2021-01" db="EMBL/GenBank/DDBJ databases">
        <title>Genome public.</title>
        <authorList>
            <person name="Liu C."/>
            <person name="Sun Q."/>
        </authorList>
    </citation>
    <scope>NUCLEOTIDE SEQUENCE [LARGE SCALE GENOMIC DNA]</scope>
    <source>
        <strain evidence="4 5">YIM B02515</strain>
    </source>
</reference>
<dbReference type="InterPro" id="IPR036318">
    <property type="entry name" value="FAD-bd_PCMH-like_sf"/>
</dbReference>
<evidence type="ECO:0000313" key="4">
    <source>
        <dbReference type="EMBL" id="MBL4938304.1"/>
    </source>
</evidence>
<dbReference type="InterPro" id="IPR016169">
    <property type="entry name" value="FAD-bd_PCMH_sub2"/>
</dbReference>
<dbReference type="InterPro" id="IPR005107">
    <property type="entry name" value="CO_DH_flav_C"/>
</dbReference>
<feature type="domain" description="FAD-binding PCMH-type" evidence="3">
    <location>
        <begin position="1"/>
        <end position="174"/>
    </location>
</feature>
<dbReference type="SUPFAM" id="SSF55447">
    <property type="entry name" value="CO dehydrogenase flavoprotein C-terminal domain-like"/>
    <property type="match status" value="1"/>
</dbReference>
<dbReference type="Pfam" id="PF00941">
    <property type="entry name" value="FAD_binding_5"/>
    <property type="match status" value="1"/>
</dbReference>
<dbReference type="RefSeq" id="WP_202751027.1">
    <property type="nucleotide sequence ID" value="NZ_JAESWC010000018.1"/>
</dbReference>
<comment type="caution">
    <text evidence="4">The sequence shown here is derived from an EMBL/GenBank/DDBJ whole genome shotgun (WGS) entry which is preliminary data.</text>
</comment>
<evidence type="ECO:0000256" key="2">
    <source>
        <dbReference type="ARBA" id="ARBA00023002"/>
    </source>
</evidence>
<dbReference type="InterPro" id="IPR002346">
    <property type="entry name" value="Mopterin_DH_FAD-bd"/>
</dbReference>
<dbReference type="Pfam" id="PF03450">
    <property type="entry name" value="CO_deh_flav_C"/>
    <property type="match status" value="1"/>
</dbReference>
<name>A0ABS1TG04_9CLOT</name>
<dbReference type="InterPro" id="IPR016167">
    <property type="entry name" value="FAD-bd_PCMH_sub1"/>
</dbReference>
<evidence type="ECO:0000313" key="5">
    <source>
        <dbReference type="Proteomes" id="UP000632377"/>
    </source>
</evidence>
<sequence>MELKAVMQPKDLEEAKELIHTLSNSRILAGGTDLIIDLNKKKLSADYLIDINRINELSQIKQFAHHIIVGSMVTFTDILENEIFRDKFTCLRDCAEMMGSPQIRNKATIGGNIINSAAAADIVPCLMSLEAVFIIESMYERRLVRCDDYFIKHEKYKVQSDEILVGIILNDKNTLSSFYKLGKRNSLSIARLNAAVSFNMVQDKVWDLKLTLGAVGKFPFRVYEIEYLARNKDISYLFKNEILAILEEKVKESIKNRPTMPFKKEAVKGVYTEAVKRALARGEIRYE</sequence>
<dbReference type="Gene3D" id="3.30.43.10">
    <property type="entry name" value="Uridine Diphospho-n-acetylenolpyruvylglucosamine Reductase, domain 2"/>
    <property type="match status" value="1"/>
</dbReference>
<evidence type="ECO:0000256" key="1">
    <source>
        <dbReference type="ARBA" id="ARBA00022630"/>
    </source>
</evidence>
<keyword evidence="5" id="KW-1185">Reference proteome</keyword>
<evidence type="ECO:0000259" key="3">
    <source>
        <dbReference type="PROSITE" id="PS51387"/>
    </source>
</evidence>
<dbReference type="Gene3D" id="3.30.390.50">
    <property type="entry name" value="CO dehydrogenase flavoprotein, C-terminal domain"/>
    <property type="match status" value="1"/>
</dbReference>
<dbReference type="InterPro" id="IPR036683">
    <property type="entry name" value="CO_DH_flav_C_dom_sf"/>
</dbReference>
<dbReference type="Gene3D" id="3.30.465.10">
    <property type="match status" value="1"/>
</dbReference>
<keyword evidence="2" id="KW-0560">Oxidoreductase</keyword>
<dbReference type="SUPFAM" id="SSF56176">
    <property type="entry name" value="FAD-binding/transporter-associated domain-like"/>
    <property type="match status" value="1"/>
</dbReference>
<gene>
    <name evidence="4" type="ORF">JK636_21560</name>
</gene>
<organism evidence="4 5">
    <name type="scientific">Clostridium rhizosphaerae</name>
    <dbReference type="NCBI Taxonomy" id="2803861"/>
    <lineage>
        <taxon>Bacteria</taxon>
        <taxon>Bacillati</taxon>
        <taxon>Bacillota</taxon>
        <taxon>Clostridia</taxon>
        <taxon>Eubacteriales</taxon>
        <taxon>Clostridiaceae</taxon>
        <taxon>Clostridium</taxon>
    </lineage>
</organism>
<dbReference type="PANTHER" id="PTHR42659">
    <property type="entry name" value="XANTHINE DEHYDROGENASE SUBUNIT C-RELATED"/>
    <property type="match status" value="1"/>
</dbReference>
<proteinExistence type="predicted"/>
<protein>
    <submittedName>
        <fullName evidence="4">FAD binding domain-containing protein</fullName>
    </submittedName>
</protein>
<dbReference type="InterPro" id="IPR016166">
    <property type="entry name" value="FAD-bd_PCMH"/>
</dbReference>
<dbReference type="PANTHER" id="PTHR42659:SF9">
    <property type="entry name" value="XANTHINE DEHYDROGENASE FAD-BINDING SUBUNIT XDHB-RELATED"/>
    <property type="match status" value="1"/>
</dbReference>
<dbReference type="InterPro" id="IPR051312">
    <property type="entry name" value="Diverse_Substr_Oxidored"/>
</dbReference>
<dbReference type="Proteomes" id="UP000632377">
    <property type="component" value="Unassembled WGS sequence"/>
</dbReference>
<dbReference type="PROSITE" id="PS51387">
    <property type="entry name" value="FAD_PCMH"/>
    <property type="match status" value="1"/>
</dbReference>